<feature type="transmembrane region" description="Helical" evidence="1">
    <location>
        <begin position="250"/>
        <end position="270"/>
    </location>
</feature>
<feature type="transmembrane region" description="Helical" evidence="1">
    <location>
        <begin position="282"/>
        <end position="300"/>
    </location>
</feature>
<dbReference type="InterPro" id="IPR019286">
    <property type="entry name" value="DUF2339_TM"/>
</dbReference>
<feature type="transmembrane region" description="Helical" evidence="1">
    <location>
        <begin position="662"/>
        <end position="680"/>
    </location>
</feature>
<dbReference type="Pfam" id="PF10101">
    <property type="entry name" value="DUF2339"/>
    <property type="match status" value="1"/>
</dbReference>
<evidence type="ECO:0000313" key="3">
    <source>
        <dbReference type="Proteomes" id="UP001652432"/>
    </source>
</evidence>
<feature type="transmembrane region" description="Helical" evidence="1">
    <location>
        <begin position="597"/>
        <end position="626"/>
    </location>
</feature>
<organism evidence="2 3">
    <name type="scientific">Suilimivivens aceti</name>
    <dbReference type="NCBI Taxonomy" id="2981774"/>
    <lineage>
        <taxon>Bacteria</taxon>
        <taxon>Bacillati</taxon>
        <taxon>Bacillota</taxon>
        <taxon>Clostridia</taxon>
        <taxon>Lachnospirales</taxon>
        <taxon>Lachnospiraceae</taxon>
        <taxon>Suilimivivens</taxon>
    </lineage>
</organism>
<feature type="transmembrane region" description="Helical" evidence="1">
    <location>
        <begin position="399"/>
        <end position="432"/>
    </location>
</feature>
<feature type="transmembrane region" description="Helical" evidence="1">
    <location>
        <begin position="638"/>
        <end position="656"/>
    </location>
</feature>
<feature type="transmembrane region" description="Helical" evidence="1">
    <location>
        <begin position="147"/>
        <end position="168"/>
    </location>
</feature>
<feature type="transmembrane region" description="Helical" evidence="1">
    <location>
        <begin position="336"/>
        <end position="356"/>
    </location>
</feature>
<dbReference type="Proteomes" id="UP001652432">
    <property type="component" value="Unassembled WGS sequence"/>
</dbReference>
<protein>
    <submittedName>
        <fullName evidence="2">DUF2339 domain-containing protein</fullName>
    </submittedName>
</protein>
<feature type="transmembrane region" description="Helical" evidence="1">
    <location>
        <begin position="175"/>
        <end position="195"/>
    </location>
</feature>
<feature type="transmembrane region" description="Helical" evidence="1">
    <location>
        <begin position="463"/>
        <end position="480"/>
    </location>
</feature>
<comment type="caution">
    <text evidence="2">The sequence shown here is derived from an EMBL/GenBank/DDBJ whole genome shotgun (WGS) entry which is preliminary data.</text>
</comment>
<feature type="transmembrane region" description="Helical" evidence="1">
    <location>
        <begin position="119"/>
        <end position="141"/>
    </location>
</feature>
<keyword evidence="1" id="KW-1133">Transmembrane helix</keyword>
<feature type="transmembrane region" description="Helical" evidence="1">
    <location>
        <begin position="227"/>
        <end position="244"/>
    </location>
</feature>
<evidence type="ECO:0000256" key="1">
    <source>
        <dbReference type="SAM" id="Phobius"/>
    </source>
</evidence>
<dbReference type="EMBL" id="JAOQKJ010000023">
    <property type="protein sequence ID" value="MCU6745963.1"/>
    <property type="molecule type" value="Genomic_DNA"/>
</dbReference>
<keyword evidence="3" id="KW-1185">Reference proteome</keyword>
<feature type="transmembrane region" description="Helical" evidence="1">
    <location>
        <begin position="201"/>
        <end position="220"/>
    </location>
</feature>
<reference evidence="2 3" key="1">
    <citation type="journal article" date="2021" name="ISME Commun">
        <title>Automated analysis of genomic sequences facilitates high-throughput and comprehensive description of bacteria.</title>
        <authorList>
            <person name="Hitch T.C.A."/>
        </authorList>
    </citation>
    <scope>NUCLEOTIDE SEQUENCE [LARGE SCALE GENOMIC DNA]</scope>
    <source>
        <strain evidence="2 3">Sanger_18</strain>
    </source>
</reference>
<keyword evidence="1" id="KW-0472">Membrane</keyword>
<evidence type="ECO:0000313" key="2">
    <source>
        <dbReference type="EMBL" id="MCU6745963.1"/>
    </source>
</evidence>
<proteinExistence type="predicted"/>
<feature type="transmembrane region" description="Helical" evidence="1">
    <location>
        <begin position="535"/>
        <end position="551"/>
    </location>
</feature>
<keyword evidence="1" id="KW-0812">Transmembrane</keyword>
<feature type="transmembrane region" description="Helical" evidence="1">
    <location>
        <begin position="492"/>
        <end position="523"/>
    </location>
</feature>
<name>A0ABT2T6R6_9FIRM</name>
<accession>A0ABT2T6R6</accession>
<sequence>MDELQRAKALRDQAGRLEEIGRVKKRLLDLIEISQDPYYDQYLKQMLKDLEGGNASPQQVQQEMERTYKIYLERMRETKKAKNGQPAQTGQPVSDAAPAAYTTAVQPENLHKGTVEFKIGAELFAFIGAAFVLIAFLILGLHFLDGIWQGISLYAASLVVVLLGELLVRRISERFSVIITGIGIAGIYISDMVNFQVLHNIGAITALIVALAVTAGTFFLGRKRESVSLWLVSLIGCYICFIPGRCYENGLNLLVLTVILLLVNLTSIGLKLDKNTEAVKIIHMIIHTVFTVIGMVRIYYAHLDAIYMILFIGVALAVLHLIYFMDREKEKIGLMITYDILLGMMAVMFVEVGAILDFTNMFSYDYEISQLFVKLLTEVVALAVTAVFFLLYGQNRKKWILYYFAAGIIVLFNGFSDYMLETTIGIILIFVVTRLLQKEKDLTVLDNILTVILFLQGAYMTQTWYAVPFAVAAVFAVVYIRRSVLFQEITGLYGILLMLFTQFHGDYVLAAAMAVVLVLFWLFAHLPVQKETNRYPYAMVTVITAGLLSLCSPIIDTWYYNVITMILGAAVILLVFREQYGMKVKRKYLWLAYYFDYMILTAGFALPIIVSIIWMIVAMGCVAVGFKKKDRCYRLNGLIMAGIVCLKLLIFDFIGITSFYRAILFLAVGIIALVISFLYIHLEKKENEKKAAAEEVAEPEVTIVEESEGAAVPAESTEMEEHIISEMNTAQAEEEENHE</sequence>
<dbReference type="RefSeq" id="WP_262575966.1">
    <property type="nucleotide sequence ID" value="NZ_JAOQKJ010000023.1"/>
</dbReference>
<feature type="transmembrane region" description="Helical" evidence="1">
    <location>
        <begin position="306"/>
        <end position="324"/>
    </location>
</feature>
<feature type="transmembrane region" description="Helical" evidence="1">
    <location>
        <begin position="558"/>
        <end position="577"/>
    </location>
</feature>
<gene>
    <name evidence="2" type="ORF">OCV77_15955</name>
</gene>
<feature type="transmembrane region" description="Helical" evidence="1">
    <location>
        <begin position="368"/>
        <end position="392"/>
    </location>
</feature>